<dbReference type="GO" id="GO:0031505">
    <property type="term" value="P:fungal-type cell wall organization"/>
    <property type="evidence" value="ECO:0007669"/>
    <property type="project" value="TreeGrafter"/>
</dbReference>
<dbReference type="OrthoDB" id="412647at2759"/>
<dbReference type="PROSITE" id="PS51762">
    <property type="entry name" value="GH16_2"/>
    <property type="match status" value="1"/>
</dbReference>
<protein>
    <submittedName>
        <fullName evidence="12">Glycoside hydrolase family 16 protein</fullName>
    </submittedName>
</protein>
<dbReference type="Gene3D" id="2.60.120.200">
    <property type="match status" value="1"/>
</dbReference>
<dbReference type="Pfam" id="PF03935">
    <property type="entry name" value="SKN1_KRE6_Sbg1"/>
    <property type="match status" value="2"/>
</dbReference>
<dbReference type="EMBL" id="KN837202">
    <property type="protein sequence ID" value="KIJ34247.1"/>
    <property type="molecule type" value="Genomic_DNA"/>
</dbReference>
<dbReference type="AlphaFoldDB" id="A0A0C9UY63"/>
<keyword evidence="13" id="KW-1185">Reference proteome</keyword>
<comment type="similarity">
    <text evidence="2">Belongs to the SKN1/KRE6 family.</text>
</comment>
<evidence type="ECO:0000256" key="10">
    <source>
        <dbReference type="SAM" id="Phobius"/>
    </source>
</evidence>
<evidence type="ECO:0000256" key="1">
    <source>
        <dbReference type="ARBA" id="ARBA00004606"/>
    </source>
</evidence>
<evidence type="ECO:0000256" key="6">
    <source>
        <dbReference type="ARBA" id="ARBA00023136"/>
    </source>
</evidence>
<dbReference type="FunFam" id="2.60.120.200:FF:000259">
    <property type="entry name" value="Chromosome 9, whole genome shotgun sequence"/>
    <property type="match status" value="1"/>
</dbReference>
<name>A0A0C9UY63_SPHS4</name>
<reference evidence="12 13" key="1">
    <citation type="submission" date="2014-06" db="EMBL/GenBank/DDBJ databases">
        <title>Evolutionary Origins and Diversification of the Mycorrhizal Mutualists.</title>
        <authorList>
            <consortium name="DOE Joint Genome Institute"/>
            <consortium name="Mycorrhizal Genomics Consortium"/>
            <person name="Kohler A."/>
            <person name="Kuo A."/>
            <person name="Nagy L.G."/>
            <person name="Floudas D."/>
            <person name="Copeland A."/>
            <person name="Barry K.W."/>
            <person name="Cichocki N."/>
            <person name="Veneault-Fourrey C."/>
            <person name="LaButti K."/>
            <person name="Lindquist E.A."/>
            <person name="Lipzen A."/>
            <person name="Lundell T."/>
            <person name="Morin E."/>
            <person name="Murat C."/>
            <person name="Riley R."/>
            <person name="Ohm R."/>
            <person name="Sun H."/>
            <person name="Tunlid A."/>
            <person name="Henrissat B."/>
            <person name="Grigoriev I.V."/>
            <person name="Hibbett D.S."/>
            <person name="Martin F."/>
        </authorList>
    </citation>
    <scope>NUCLEOTIDE SEQUENCE [LARGE SCALE GENOMIC DNA]</scope>
    <source>
        <strain evidence="12 13">SS14</strain>
    </source>
</reference>
<keyword evidence="12" id="KW-0378">Hydrolase</keyword>
<evidence type="ECO:0000256" key="2">
    <source>
        <dbReference type="ARBA" id="ARBA00010962"/>
    </source>
</evidence>
<evidence type="ECO:0000256" key="8">
    <source>
        <dbReference type="ARBA" id="ARBA00023316"/>
    </source>
</evidence>
<evidence type="ECO:0000256" key="7">
    <source>
        <dbReference type="ARBA" id="ARBA00023180"/>
    </source>
</evidence>
<evidence type="ECO:0000256" key="5">
    <source>
        <dbReference type="ARBA" id="ARBA00022989"/>
    </source>
</evidence>
<dbReference type="PANTHER" id="PTHR31361">
    <property type="entry name" value="BETA-GLUCAN SYNTHESIS-ASSOCIATED PROTEIN KRE6-RELATED"/>
    <property type="match status" value="1"/>
</dbReference>
<gene>
    <name evidence="12" type="ORF">M422DRAFT_52105</name>
</gene>
<dbReference type="Proteomes" id="UP000054279">
    <property type="component" value="Unassembled WGS sequence"/>
</dbReference>
<evidence type="ECO:0000259" key="11">
    <source>
        <dbReference type="PROSITE" id="PS51762"/>
    </source>
</evidence>
<keyword evidence="6 10" id="KW-0472">Membrane</keyword>
<dbReference type="SUPFAM" id="SSF49899">
    <property type="entry name" value="Concanavalin A-like lectins/glucanases"/>
    <property type="match status" value="1"/>
</dbReference>
<keyword evidence="8" id="KW-0961">Cell wall biogenesis/degradation</keyword>
<dbReference type="GO" id="GO:0005886">
    <property type="term" value="C:plasma membrane"/>
    <property type="evidence" value="ECO:0007669"/>
    <property type="project" value="TreeGrafter"/>
</dbReference>
<evidence type="ECO:0000313" key="12">
    <source>
        <dbReference type="EMBL" id="KIJ34247.1"/>
    </source>
</evidence>
<organism evidence="12 13">
    <name type="scientific">Sphaerobolus stellatus (strain SS14)</name>
    <dbReference type="NCBI Taxonomy" id="990650"/>
    <lineage>
        <taxon>Eukaryota</taxon>
        <taxon>Fungi</taxon>
        <taxon>Dikarya</taxon>
        <taxon>Basidiomycota</taxon>
        <taxon>Agaricomycotina</taxon>
        <taxon>Agaricomycetes</taxon>
        <taxon>Phallomycetidae</taxon>
        <taxon>Geastrales</taxon>
        <taxon>Sphaerobolaceae</taxon>
        <taxon>Sphaerobolus</taxon>
    </lineage>
</organism>
<evidence type="ECO:0000256" key="3">
    <source>
        <dbReference type="ARBA" id="ARBA00022692"/>
    </source>
</evidence>
<keyword evidence="4" id="KW-0735">Signal-anchor</keyword>
<keyword evidence="5 10" id="KW-1133">Transmembrane helix</keyword>
<dbReference type="GO" id="GO:0015926">
    <property type="term" value="F:glucosidase activity"/>
    <property type="evidence" value="ECO:0007669"/>
    <property type="project" value="TreeGrafter"/>
</dbReference>
<dbReference type="InterPro" id="IPR013320">
    <property type="entry name" value="ConA-like_dom_sf"/>
</dbReference>
<sequence length="497" mass="54340">MSRAPPYNPSFNPSNERMQAPYHGTNANSAASSTASLLPPSSRGTVPVAPSPGFSRSNNASSLRSVASQASLASSMQGHSLSDKFSLSPDPSIWMAVNQQEPDDYLHNPDPKRDRKNDKGGTILTTRGIANLGCLFILVAGLTTLFAGYPLITYFTRKPTSTLGAFNLGGTNASGQVPELIGHRALVDPATPTDALTKVATDGSTWDIVFSDEFETPGRSFYPGDDPYWEAVDLHYWQTNNLECACTCPDESHPGPRLPDGRLRGRAAPEIDIFEAQVDTTRMVGTVSQSGQWAPFNNEYTWDNTTENPANLVIYNATITELNAYKGGAFQQATSGLSITNQTCYTQGAAALAGENCFAVYGYEYLPDREKGYITWINNGEPAWTINAAGMGPDPIVEIGQRIIPEEPMYIIMNLGISENFGFVDFANLVFPTEMRVDWVRVYQPKGKTNIGCDPPDYPTQAYINTYIEAYTNPNLTTWVDDYKQTFPKNNLTATCN</sequence>
<feature type="region of interest" description="Disordered" evidence="9">
    <location>
        <begin position="1"/>
        <end position="62"/>
    </location>
</feature>
<keyword evidence="7" id="KW-0325">Glycoprotein</keyword>
<proteinExistence type="inferred from homology"/>
<dbReference type="HOGENOM" id="CLU_010811_3_1_1"/>
<evidence type="ECO:0000256" key="9">
    <source>
        <dbReference type="SAM" id="MobiDB-lite"/>
    </source>
</evidence>
<dbReference type="GO" id="GO:0005789">
    <property type="term" value="C:endoplasmic reticulum membrane"/>
    <property type="evidence" value="ECO:0007669"/>
    <property type="project" value="TreeGrafter"/>
</dbReference>
<keyword evidence="3 10" id="KW-0812">Transmembrane</keyword>
<feature type="transmembrane region" description="Helical" evidence="10">
    <location>
        <begin position="129"/>
        <end position="152"/>
    </location>
</feature>
<accession>A0A0C9UY63</accession>
<evidence type="ECO:0000313" key="13">
    <source>
        <dbReference type="Proteomes" id="UP000054279"/>
    </source>
</evidence>
<comment type="subcellular location">
    <subcellularLocation>
        <location evidence="1">Membrane</location>
        <topology evidence="1">Single-pass type II membrane protein</topology>
    </subcellularLocation>
</comment>
<feature type="compositionally biased region" description="Low complexity" evidence="9">
    <location>
        <begin position="25"/>
        <end position="42"/>
    </location>
</feature>
<dbReference type="InterPro" id="IPR005629">
    <property type="entry name" value="Skn1/Kre6/Sbg1"/>
</dbReference>
<dbReference type="InterPro" id="IPR000757">
    <property type="entry name" value="Beta-glucanase-like"/>
</dbReference>
<dbReference type="PANTHER" id="PTHR31361:SF1">
    <property type="entry name" value="BETA-GLUCAN SYNTHESIS-ASSOCIATED PROTEIN KRE6-RELATED"/>
    <property type="match status" value="1"/>
</dbReference>
<feature type="domain" description="GH16" evidence="11">
    <location>
        <begin position="103"/>
        <end position="448"/>
    </location>
</feature>
<evidence type="ECO:0000256" key="4">
    <source>
        <dbReference type="ARBA" id="ARBA00022968"/>
    </source>
</evidence>
<dbReference type="GO" id="GO:0006078">
    <property type="term" value="P:(1-&gt;6)-beta-D-glucan biosynthetic process"/>
    <property type="evidence" value="ECO:0007669"/>
    <property type="project" value="TreeGrafter"/>
</dbReference>